<dbReference type="EMBL" id="QUWK01000013">
    <property type="protein sequence ID" value="RFU94063.1"/>
    <property type="molecule type" value="Genomic_DNA"/>
</dbReference>
<keyword evidence="3" id="KW-0813">Transport</keyword>
<evidence type="ECO:0000256" key="7">
    <source>
        <dbReference type="ARBA" id="ARBA00023139"/>
    </source>
</evidence>
<keyword evidence="8" id="KW-0449">Lipoprotein</keyword>
<keyword evidence="4" id="KW-1003">Cell membrane</keyword>
<dbReference type="CDD" id="cd06304">
    <property type="entry name" value="PBP1_BmpA_Med_PnrA-like"/>
    <property type="match status" value="1"/>
</dbReference>
<feature type="signal peptide" evidence="9">
    <location>
        <begin position="1"/>
        <end position="21"/>
    </location>
</feature>
<keyword evidence="5 9" id="KW-0732">Signal</keyword>
<evidence type="ECO:0000256" key="6">
    <source>
        <dbReference type="ARBA" id="ARBA00023136"/>
    </source>
</evidence>
<dbReference type="Pfam" id="PF02608">
    <property type="entry name" value="Bmp"/>
    <property type="match status" value="1"/>
</dbReference>
<evidence type="ECO:0000259" key="10">
    <source>
        <dbReference type="Pfam" id="PF02608"/>
    </source>
</evidence>
<keyword evidence="7" id="KW-0564">Palmitate</keyword>
<comment type="caution">
    <text evidence="11">The sequence shown here is derived from an EMBL/GenBank/DDBJ whole genome shotgun (WGS) entry which is preliminary data.</text>
</comment>
<dbReference type="SUPFAM" id="SSF53822">
    <property type="entry name" value="Periplasmic binding protein-like I"/>
    <property type="match status" value="1"/>
</dbReference>
<evidence type="ECO:0000256" key="3">
    <source>
        <dbReference type="ARBA" id="ARBA00022448"/>
    </source>
</evidence>
<keyword evidence="6" id="KW-0472">Membrane</keyword>
<organism evidence="11 12">
    <name type="scientific">Sphaerochaeta halotolerans</name>
    <dbReference type="NCBI Taxonomy" id="2293840"/>
    <lineage>
        <taxon>Bacteria</taxon>
        <taxon>Pseudomonadati</taxon>
        <taxon>Spirochaetota</taxon>
        <taxon>Spirochaetia</taxon>
        <taxon>Spirochaetales</taxon>
        <taxon>Sphaerochaetaceae</taxon>
        <taxon>Sphaerochaeta</taxon>
    </lineage>
</organism>
<dbReference type="InterPro" id="IPR050957">
    <property type="entry name" value="BMP_lipoprotein"/>
</dbReference>
<protein>
    <submittedName>
        <fullName evidence="11">BMP family ABC transporter substrate-binding protein</fullName>
    </submittedName>
</protein>
<proteinExistence type="inferred from homology"/>
<dbReference type="Gene3D" id="3.40.50.2300">
    <property type="match status" value="2"/>
</dbReference>
<evidence type="ECO:0000313" key="11">
    <source>
        <dbReference type="EMBL" id="RFU94063.1"/>
    </source>
</evidence>
<evidence type="ECO:0000256" key="4">
    <source>
        <dbReference type="ARBA" id="ARBA00022475"/>
    </source>
</evidence>
<gene>
    <name evidence="11" type="ORF">DYP60_11580</name>
</gene>
<comment type="subcellular location">
    <subcellularLocation>
        <location evidence="1">Cell membrane</location>
        <topology evidence="1">Lipid-anchor</topology>
    </subcellularLocation>
</comment>
<dbReference type="InterPro" id="IPR003760">
    <property type="entry name" value="PnrA-like"/>
</dbReference>
<keyword evidence="12" id="KW-1185">Reference proteome</keyword>
<evidence type="ECO:0000256" key="2">
    <source>
        <dbReference type="ARBA" id="ARBA00008610"/>
    </source>
</evidence>
<dbReference type="PANTHER" id="PTHR34296">
    <property type="entry name" value="TRANSCRIPTIONAL ACTIVATOR PROTEIN MED"/>
    <property type="match status" value="1"/>
</dbReference>
<dbReference type="Proteomes" id="UP000264002">
    <property type="component" value="Unassembled WGS sequence"/>
</dbReference>
<reference evidence="12" key="1">
    <citation type="submission" date="2018-08" db="EMBL/GenBank/DDBJ databases">
        <authorList>
            <person name="Grouzdev D.S."/>
            <person name="Krutkina M.S."/>
        </authorList>
    </citation>
    <scope>NUCLEOTIDE SEQUENCE [LARGE SCALE GENOMIC DNA]</scope>
    <source>
        <strain evidence="12">4-11</strain>
    </source>
</reference>
<comment type="similarity">
    <text evidence="2">Belongs to the BMP lipoprotein family.</text>
</comment>
<accession>A0A372MF35</accession>
<evidence type="ECO:0000256" key="1">
    <source>
        <dbReference type="ARBA" id="ARBA00004193"/>
    </source>
</evidence>
<evidence type="ECO:0000313" key="12">
    <source>
        <dbReference type="Proteomes" id="UP000264002"/>
    </source>
</evidence>
<evidence type="ECO:0000256" key="9">
    <source>
        <dbReference type="SAM" id="SignalP"/>
    </source>
</evidence>
<dbReference type="PANTHER" id="PTHR34296:SF2">
    <property type="entry name" value="ABC TRANSPORTER GUANOSINE-BINDING PROTEIN NUPN"/>
    <property type="match status" value="1"/>
</dbReference>
<evidence type="ECO:0000256" key="8">
    <source>
        <dbReference type="ARBA" id="ARBA00023288"/>
    </source>
</evidence>
<feature type="domain" description="ABC transporter substrate-binding protein PnrA-like" evidence="10">
    <location>
        <begin position="34"/>
        <end position="309"/>
    </location>
</feature>
<reference evidence="11 12" key="2">
    <citation type="submission" date="2018-09" db="EMBL/GenBank/DDBJ databases">
        <title>Genome of Sphaerochaeta halotolerans strain 4-11.</title>
        <authorList>
            <person name="Nazina T.N."/>
            <person name="Sokolova D.S."/>
        </authorList>
    </citation>
    <scope>NUCLEOTIDE SEQUENCE [LARGE SCALE GENOMIC DNA]</scope>
    <source>
        <strain evidence="11 12">4-11</strain>
    </source>
</reference>
<name>A0A372MF35_9SPIR</name>
<dbReference type="GO" id="GO:0005886">
    <property type="term" value="C:plasma membrane"/>
    <property type="evidence" value="ECO:0007669"/>
    <property type="project" value="UniProtKB-SubCell"/>
</dbReference>
<dbReference type="RefSeq" id="WP_117331170.1">
    <property type="nucleotide sequence ID" value="NZ_QUWK01000013.1"/>
</dbReference>
<sequence>MKKTLMVTCLILVLGTSLLFAGGSAEKDEAEGKMKVALLLSGPANDQGWNAVAFAGLKEAEEKYNLQTAYSENVGIADGEAAFRDYAAQGYDLVIGHGFQFGEPAVRISSQFPNTKFMAIESNVYSDNAASYVMACEEAGYLMGMLAASMSESGTIGIVGGFEQPSIVKVLEAYKIGAKAVNPSIRVLEAYVSSFTDVALGKEAALSMADQGADVLSHCANQAGTGVIKAAEERGLLATGDSYDQNSIAPDTVMASTIYSVPALVLTAVEKVSTDTYEGGVFNLGMQDGVVDISGYNSFEDKIPQDVKDMVASTRQQILDGSLTVPLIETRTK</sequence>
<evidence type="ECO:0000256" key="5">
    <source>
        <dbReference type="ARBA" id="ARBA00022729"/>
    </source>
</evidence>
<dbReference type="InterPro" id="IPR028082">
    <property type="entry name" value="Peripla_BP_I"/>
</dbReference>
<feature type="chain" id="PRO_5016877015" evidence="9">
    <location>
        <begin position="22"/>
        <end position="333"/>
    </location>
</feature>
<dbReference type="AlphaFoldDB" id="A0A372MF35"/>